<proteinExistence type="predicted"/>
<keyword evidence="2" id="KW-1185">Reference proteome</keyword>
<evidence type="ECO:0000313" key="1">
    <source>
        <dbReference type="EMBL" id="SMP57298.1"/>
    </source>
</evidence>
<gene>
    <name evidence="1" type="ORF">SAMN06296065_102254</name>
</gene>
<comment type="caution">
    <text evidence="1">The sequence shown here is derived from an EMBL/GenBank/DDBJ whole genome shotgun (WGS) entry which is preliminary data.</text>
</comment>
<organism evidence="1 2">
    <name type="scientific">Novosphingobium panipatense</name>
    <dbReference type="NCBI Taxonomy" id="428991"/>
    <lineage>
        <taxon>Bacteria</taxon>
        <taxon>Pseudomonadati</taxon>
        <taxon>Pseudomonadota</taxon>
        <taxon>Alphaproteobacteria</taxon>
        <taxon>Sphingomonadales</taxon>
        <taxon>Sphingomonadaceae</taxon>
        <taxon>Novosphingobium</taxon>
    </lineage>
</organism>
<sequence>MTDSPSPEILASNHDILVQSLPTVSRLALVYAPRNAREQTLALLALDARLAHLLRRSREPMMAQLRLAWWRESLGQPAEQWPQGEPLLALLKSWNGHHGGLSALVDGWENMTGPAPLPRTALEAMAQGRGEACAALADALGRSSERDAALVLGRAWALNDLAMRLGHGAERETVLELVRAYPASGVRVSRALRPLMVLQGLAARRLAKGDETGATSPAALLKAMRLGLLGF</sequence>
<reference evidence="1 2" key="1">
    <citation type="submission" date="2017-05" db="EMBL/GenBank/DDBJ databases">
        <authorList>
            <person name="Varghese N."/>
            <person name="Submissions S."/>
        </authorList>
    </citation>
    <scope>NUCLEOTIDE SEQUENCE [LARGE SCALE GENOMIC DNA]</scope>
    <source>
        <strain evidence="1 2">SM16</strain>
    </source>
</reference>
<accession>A0ABY1Q4M0</accession>
<protein>
    <submittedName>
        <fullName evidence="1">Phytoene synthase</fullName>
    </submittedName>
</protein>
<name>A0ABY1Q4M0_9SPHN</name>
<evidence type="ECO:0000313" key="2">
    <source>
        <dbReference type="Proteomes" id="UP001157910"/>
    </source>
</evidence>
<dbReference type="Proteomes" id="UP001157910">
    <property type="component" value="Unassembled WGS sequence"/>
</dbReference>
<dbReference type="EMBL" id="FXUI01000002">
    <property type="protein sequence ID" value="SMP57298.1"/>
    <property type="molecule type" value="Genomic_DNA"/>
</dbReference>
<dbReference type="RefSeq" id="WP_283405288.1">
    <property type="nucleotide sequence ID" value="NZ_FXUI01000002.1"/>
</dbReference>